<dbReference type="PANTHER" id="PTHR43537">
    <property type="entry name" value="TRANSCRIPTIONAL REGULATOR, GNTR FAMILY"/>
    <property type="match status" value="1"/>
</dbReference>
<dbReference type="Gene3D" id="1.20.120.530">
    <property type="entry name" value="GntR ligand-binding domain-like"/>
    <property type="match status" value="1"/>
</dbReference>
<dbReference type="InterPro" id="IPR000524">
    <property type="entry name" value="Tscrpt_reg_HTH_GntR"/>
</dbReference>
<dbReference type="InterPro" id="IPR008920">
    <property type="entry name" value="TF_FadR/GntR_C"/>
</dbReference>
<dbReference type="Gene3D" id="1.10.10.10">
    <property type="entry name" value="Winged helix-like DNA-binding domain superfamily/Winged helix DNA-binding domain"/>
    <property type="match status" value="1"/>
</dbReference>
<accession>A0A3S0VUI2</accession>
<dbReference type="GO" id="GO:0003700">
    <property type="term" value="F:DNA-binding transcription factor activity"/>
    <property type="evidence" value="ECO:0007669"/>
    <property type="project" value="InterPro"/>
</dbReference>
<evidence type="ECO:0000256" key="2">
    <source>
        <dbReference type="ARBA" id="ARBA00023125"/>
    </source>
</evidence>
<dbReference type="EMBL" id="RYZZ01000044">
    <property type="protein sequence ID" value="RUQ25108.1"/>
    <property type="molecule type" value="Genomic_DNA"/>
</dbReference>
<dbReference type="InterPro" id="IPR036390">
    <property type="entry name" value="WH_DNA-bd_sf"/>
</dbReference>
<dbReference type="SMART" id="SM00345">
    <property type="entry name" value="HTH_GNTR"/>
    <property type="match status" value="1"/>
</dbReference>
<keyword evidence="1" id="KW-0805">Transcription regulation</keyword>
<dbReference type="PANTHER" id="PTHR43537:SF5">
    <property type="entry name" value="UXU OPERON TRANSCRIPTIONAL REGULATOR"/>
    <property type="match status" value="1"/>
</dbReference>
<comment type="caution">
    <text evidence="5">The sequence shown here is derived from an EMBL/GenBank/DDBJ whole genome shotgun (WGS) entry which is preliminary data.</text>
</comment>
<protein>
    <submittedName>
        <fullName evidence="5">FadR family transcriptional regulator</fullName>
    </submittedName>
</protein>
<dbReference type="SUPFAM" id="SSF48008">
    <property type="entry name" value="GntR ligand-binding domain-like"/>
    <property type="match status" value="1"/>
</dbReference>
<dbReference type="PROSITE" id="PS50949">
    <property type="entry name" value="HTH_GNTR"/>
    <property type="match status" value="1"/>
</dbReference>
<keyword evidence="6" id="KW-1185">Reference proteome</keyword>
<feature type="domain" description="HTH gntR-type" evidence="4">
    <location>
        <begin position="5"/>
        <end position="73"/>
    </location>
</feature>
<keyword evidence="2" id="KW-0238">DNA-binding</keyword>
<reference evidence="5 6" key="1">
    <citation type="submission" date="2018-12" db="EMBL/GenBank/DDBJ databases">
        <title>Bacillus chawlae sp. nov., Bacillus glennii sp. nov., and Bacillus saganii sp. nov. Isolated from the Vehicle Assembly Building at Kennedy Space Center where the Viking Spacecraft were Assembled.</title>
        <authorList>
            <person name="Seuylemezian A."/>
            <person name="Vaishampayan P."/>
        </authorList>
    </citation>
    <scope>NUCLEOTIDE SEQUENCE [LARGE SCALE GENOMIC DNA]</scope>
    <source>
        <strain evidence="5 6">L5</strain>
    </source>
</reference>
<sequence length="226" mass="25816">MSHQKKAFLEIAQKIKKDILIGNLPIGAKLPSERALAESFQTSRATVREALRALEIIGIIESHVGQGTFVKTTNISEVDHFQEIANQTSPSEVFEARIAIEPYLAELATFNATPKDFQLLESCLQKTNEAIGNSKEFEKLDAEFHFHIANSAKNSLLLSFIDTINKVRLEKLWGTLKVRSLNEERMNHYYQQHVAIFEAIKERDINKVKHFSIDHLKTVRKNMLEE</sequence>
<dbReference type="Pfam" id="PF07729">
    <property type="entry name" value="FCD"/>
    <property type="match status" value="1"/>
</dbReference>
<evidence type="ECO:0000256" key="1">
    <source>
        <dbReference type="ARBA" id="ARBA00023015"/>
    </source>
</evidence>
<keyword evidence="3" id="KW-0804">Transcription</keyword>
<dbReference type="OrthoDB" id="9782299at2"/>
<gene>
    <name evidence="5" type="ORF">ELQ35_20805</name>
</gene>
<dbReference type="Pfam" id="PF00392">
    <property type="entry name" value="GntR"/>
    <property type="match status" value="1"/>
</dbReference>
<dbReference type="AlphaFoldDB" id="A0A3S0VUI2"/>
<organism evidence="5 6">
    <name type="scientific">Peribacillus cavernae</name>
    <dbReference type="NCBI Taxonomy" id="1674310"/>
    <lineage>
        <taxon>Bacteria</taxon>
        <taxon>Bacillati</taxon>
        <taxon>Bacillota</taxon>
        <taxon>Bacilli</taxon>
        <taxon>Bacillales</taxon>
        <taxon>Bacillaceae</taxon>
        <taxon>Peribacillus</taxon>
    </lineage>
</organism>
<dbReference type="PRINTS" id="PR00035">
    <property type="entry name" value="HTHGNTR"/>
</dbReference>
<dbReference type="GO" id="GO:0003677">
    <property type="term" value="F:DNA binding"/>
    <property type="evidence" value="ECO:0007669"/>
    <property type="project" value="UniProtKB-KW"/>
</dbReference>
<evidence type="ECO:0000256" key="3">
    <source>
        <dbReference type="ARBA" id="ARBA00023163"/>
    </source>
</evidence>
<dbReference type="InterPro" id="IPR011711">
    <property type="entry name" value="GntR_C"/>
</dbReference>
<dbReference type="InterPro" id="IPR036388">
    <property type="entry name" value="WH-like_DNA-bd_sf"/>
</dbReference>
<evidence type="ECO:0000313" key="6">
    <source>
        <dbReference type="Proteomes" id="UP000267430"/>
    </source>
</evidence>
<dbReference type="CDD" id="cd07377">
    <property type="entry name" value="WHTH_GntR"/>
    <property type="match status" value="1"/>
</dbReference>
<dbReference type="SUPFAM" id="SSF46785">
    <property type="entry name" value="Winged helix' DNA-binding domain"/>
    <property type="match status" value="1"/>
</dbReference>
<dbReference type="RefSeq" id="WP_126867095.1">
    <property type="nucleotide sequence ID" value="NZ_JAUSTX010000033.1"/>
</dbReference>
<name>A0A3S0VUI2_9BACI</name>
<dbReference type="Proteomes" id="UP000267430">
    <property type="component" value="Unassembled WGS sequence"/>
</dbReference>
<evidence type="ECO:0000313" key="5">
    <source>
        <dbReference type="EMBL" id="RUQ25108.1"/>
    </source>
</evidence>
<evidence type="ECO:0000259" key="4">
    <source>
        <dbReference type="PROSITE" id="PS50949"/>
    </source>
</evidence>
<dbReference type="SMART" id="SM00895">
    <property type="entry name" value="FCD"/>
    <property type="match status" value="1"/>
</dbReference>
<proteinExistence type="predicted"/>